<organism evidence="2 3">
    <name type="scientific">Terrilactibacillus tamarindi</name>
    <dbReference type="NCBI Taxonomy" id="2599694"/>
    <lineage>
        <taxon>Bacteria</taxon>
        <taxon>Bacillati</taxon>
        <taxon>Bacillota</taxon>
        <taxon>Bacilli</taxon>
        <taxon>Bacillales</taxon>
        <taxon>Bacillaceae</taxon>
        <taxon>Terrilactibacillus</taxon>
    </lineage>
</organism>
<keyword evidence="3" id="KW-1185">Reference proteome</keyword>
<protein>
    <recommendedName>
        <fullName evidence="1">DUF6884 domain-containing protein</fullName>
    </recommendedName>
</protein>
<dbReference type="EMBL" id="WNHB01000017">
    <property type="protein sequence ID" value="MTT32544.1"/>
    <property type="molecule type" value="Genomic_DNA"/>
</dbReference>
<gene>
    <name evidence="2" type="ORF">GMB86_11050</name>
</gene>
<dbReference type="RefSeq" id="WP_155219827.1">
    <property type="nucleotide sequence ID" value="NZ_WNHB01000017.1"/>
</dbReference>
<evidence type="ECO:0000313" key="3">
    <source>
        <dbReference type="Proteomes" id="UP000440978"/>
    </source>
</evidence>
<sequence length="146" mass="17215">MTRKVALMATARKKSKETAPVIEFYQSPLFKKSVQYALKNYDTLYFYNAKDGLLLPDTIMAPYDVSIRTFSNQQRRKWGEKVIEAFCQYEKPDQIQLYLHGGNIYRKYLEPVLHERGFTFEVPLKGLGIGEQLKWYDEQMKTDPEE</sequence>
<dbReference type="Pfam" id="PF21818">
    <property type="entry name" value="DUF6884"/>
    <property type="match status" value="1"/>
</dbReference>
<evidence type="ECO:0000313" key="2">
    <source>
        <dbReference type="EMBL" id="MTT32544.1"/>
    </source>
</evidence>
<comment type="caution">
    <text evidence="2">The sequence shown here is derived from an EMBL/GenBank/DDBJ whole genome shotgun (WGS) entry which is preliminary data.</text>
</comment>
<proteinExistence type="predicted"/>
<dbReference type="InterPro" id="IPR049251">
    <property type="entry name" value="DUF6884"/>
</dbReference>
<feature type="domain" description="DUF6884" evidence="1">
    <location>
        <begin position="5"/>
        <end position="138"/>
    </location>
</feature>
<name>A0A6N8CQV8_9BACI</name>
<accession>A0A6N8CQV8</accession>
<reference evidence="2 3" key="1">
    <citation type="submission" date="2019-11" db="EMBL/GenBank/DDBJ databases">
        <title>Terrilactibacillus tamarindus sp. nov. BCM23-1 isolated from bark of Tamarindus indica.</title>
        <authorList>
            <person name="Kingkaew E."/>
            <person name="Tanasupawat S."/>
        </authorList>
    </citation>
    <scope>NUCLEOTIDE SEQUENCE [LARGE SCALE GENOMIC DNA]</scope>
    <source>
        <strain evidence="2 3">BCM23-1</strain>
    </source>
</reference>
<dbReference type="OrthoDB" id="2866199at2"/>
<evidence type="ECO:0000259" key="1">
    <source>
        <dbReference type="Pfam" id="PF21818"/>
    </source>
</evidence>
<dbReference type="AlphaFoldDB" id="A0A6N8CQV8"/>
<dbReference type="Proteomes" id="UP000440978">
    <property type="component" value="Unassembled WGS sequence"/>
</dbReference>